<sequence>MPDIIGDNIDRLTCVEMRIPGIDRGIIEPLYRAAREAQGGSPLTLRAARLLRERVKADDAVLIVTGAGAPPYLPYGETDGPPGAVALARAIGRGFGARTVLVTEPQYMPGLRAAAAAAGLPVLDDGLAAQRPGAAVLRTYPVDDDGGRREAKALLDQYRPAAVIAVEKLGPNAKGVIHSLRGIDGTAHTGKAHHLVETARARQVPTIGFGDGGNELGCGLIYETVRRVLEYGARCQCPCGDGMATTVKTDVLVISNTSNWGAYGTAACLALLQRDPALLPTPDEERRVVEQCAQQGAGDGMAGLPIPWVDGTSTEVQEAMLTLLHMIVANGLRTLRRPF</sequence>
<evidence type="ECO:0000259" key="1">
    <source>
        <dbReference type="Pfam" id="PF14336"/>
    </source>
</evidence>
<dbReference type="Pfam" id="PF14336">
    <property type="entry name" value="GLUCM-like_C"/>
    <property type="match status" value="1"/>
</dbReference>
<organism evidence="2 3">
    <name type="scientific">Candidatus Segetimicrobium genomatis</name>
    <dbReference type="NCBI Taxonomy" id="2569760"/>
    <lineage>
        <taxon>Bacteria</taxon>
        <taxon>Bacillati</taxon>
        <taxon>Candidatus Sysuimicrobiota</taxon>
        <taxon>Candidatus Sysuimicrobiia</taxon>
        <taxon>Candidatus Sysuimicrobiales</taxon>
        <taxon>Candidatus Segetimicrobiaceae</taxon>
        <taxon>Candidatus Segetimicrobium</taxon>
    </lineage>
</organism>
<proteinExistence type="predicted"/>
<evidence type="ECO:0000313" key="3">
    <source>
        <dbReference type="Proteomes" id="UP000320048"/>
    </source>
</evidence>
<dbReference type="AlphaFoldDB" id="A0A537J9F0"/>
<dbReference type="EMBL" id="VBAO01000236">
    <property type="protein sequence ID" value="TMI80188.1"/>
    <property type="molecule type" value="Genomic_DNA"/>
</dbReference>
<reference evidence="2 3" key="1">
    <citation type="journal article" date="2019" name="Nat. Microbiol.">
        <title>Mediterranean grassland soil C-N compound turnover is dependent on rainfall and depth, and is mediated by genomically divergent microorganisms.</title>
        <authorList>
            <person name="Diamond S."/>
            <person name="Andeer P.F."/>
            <person name="Li Z."/>
            <person name="Crits-Christoph A."/>
            <person name="Burstein D."/>
            <person name="Anantharaman K."/>
            <person name="Lane K.R."/>
            <person name="Thomas B.C."/>
            <person name="Pan C."/>
            <person name="Northen T.R."/>
            <person name="Banfield J.F."/>
        </authorList>
    </citation>
    <scope>NUCLEOTIDE SEQUENCE [LARGE SCALE GENOMIC DNA]</scope>
    <source>
        <strain evidence="2">NP_7</strain>
    </source>
</reference>
<dbReference type="PANTHER" id="PTHR32022:SF10">
    <property type="entry name" value="D-GLUTAMATE CYCLASE, MITOCHONDRIAL"/>
    <property type="match status" value="1"/>
</dbReference>
<dbReference type="PANTHER" id="PTHR32022">
    <property type="entry name" value="D-GLUTAMATE CYCLASE, MITOCHONDRIAL"/>
    <property type="match status" value="1"/>
</dbReference>
<dbReference type="InterPro" id="IPR025504">
    <property type="entry name" value="GLUCM_C"/>
</dbReference>
<dbReference type="Proteomes" id="UP000320048">
    <property type="component" value="Unassembled WGS sequence"/>
</dbReference>
<comment type="caution">
    <text evidence="2">The sequence shown here is derived from an EMBL/GenBank/DDBJ whole genome shotgun (WGS) entry which is preliminary data.</text>
</comment>
<name>A0A537J9F0_9BACT</name>
<accession>A0A537J9F0</accession>
<gene>
    <name evidence="2" type="ORF">E6H04_09110</name>
</gene>
<protein>
    <submittedName>
        <fullName evidence="2">DUF4392 domain-containing protein</fullName>
    </submittedName>
</protein>
<feature type="domain" description="D-glutamate cyclase-like C-terminal" evidence="1">
    <location>
        <begin position="46"/>
        <end position="324"/>
    </location>
</feature>
<dbReference type="Gene3D" id="3.90.1640.20">
    <property type="entry name" value="TON_0340"/>
    <property type="match status" value="1"/>
</dbReference>
<evidence type="ECO:0000313" key="2">
    <source>
        <dbReference type="EMBL" id="TMI80188.1"/>
    </source>
</evidence>